<dbReference type="InterPro" id="IPR032508">
    <property type="entry name" value="FecR_C"/>
</dbReference>
<keyword evidence="1" id="KW-1133">Transmembrane helix</keyword>
<dbReference type="Pfam" id="PF16344">
    <property type="entry name" value="FecR_C"/>
    <property type="match status" value="1"/>
</dbReference>
<dbReference type="PANTHER" id="PTHR30273:SF2">
    <property type="entry name" value="PROTEIN FECR"/>
    <property type="match status" value="1"/>
</dbReference>
<dbReference type="AlphaFoldDB" id="A0A7J5U424"/>
<accession>A0A7J5U424</accession>
<proteinExistence type="predicted"/>
<dbReference type="Proteomes" id="UP000488299">
    <property type="component" value="Unassembled WGS sequence"/>
</dbReference>
<dbReference type="EMBL" id="WELI01000002">
    <property type="protein sequence ID" value="KAB7731785.1"/>
    <property type="molecule type" value="Genomic_DNA"/>
</dbReference>
<evidence type="ECO:0000313" key="5">
    <source>
        <dbReference type="Proteomes" id="UP000488299"/>
    </source>
</evidence>
<protein>
    <submittedName>
        <fullName evidence="4">DUF4974 domain-containing protein</fullName>
    </submittedName>
</protein>
<reference evidence="4 5" key="1">
    <citation type="submission" date="2019-10" db="EMBL/GenBank/DDBJ databases">
        <title>Rudanella paleaurantiibacter sp. nov., isolated from sludge.</title>
        <authorList>
            <person name="Xu S.Q."/>
        </authorList>
    </citation>
    <scope>NUCLEOTIDE SEQUENCE [LARGE SCALE GENOMIC DNA]</scope>
    <source>
        <strain evidence="4 5">HX-22-17</strain>
    </source>
</reference>
<evidence type="ECO:0000313" key="4">
    <source>
        <dbReference type="EMBL" id="KAB7731785.1"/>
    </source>
</evidence>
<dbReference type="PIRSF" id="PIRSF018266">
    <property type="entry name" value="FecR"/>
    <property type="match status" value="1"/>
</dbReference>
<dbReference type="Gene3D" id="3.55.50.30">
    <property type="match status" value="1"/>
</dbReference>
<name>A0A7J5U424_9BACT</name>
<keyword evidence="1" id="KW-0812">Transmembrane</keyword>
<dbReference type="Pfam" id="PF04773">
    <property type="entry name" value="FecR"/>
    <property type="match status" value="1"/>
</dbReference>
<dbReference type="Gene3D" id="2.60.120.1440">
    <property type="match status" value="1"/>
</dbReference>
<feature type="domain" description="Protein FecR C-terminal" evidence="3">
    <location>
        <begin position="299"/>
        <end position="366"/>
    </location>
</feature>
<dbReference type="InterPro" id="IPR006860">
    <property type="entry name" value="FecR"/>
</dbReference>
<dbReference type="GO" id="GO:0016989">
    <property type="term" value="F:sigma factor antagonist activity"/>
    <property type="evidence" value="ECO:0007669"/>
    <property type="project" value="TreeGrafter"/>
</dbReference>
<evidence type="ECO:0000259" key="2">
    <source>
        <dbReference type="Pfam" id="PF04773"/>
    </source>
</evidence>
<dbReference type="RefSeq" id="WP_152123377.1">
    <property type="nucleotide sequence ID" value="NZ_WELI01000002.1"/>
</dbReference>
<feature type="transmembrane region" description="Helical" evidence="1">
    <location>
        <begin position="99"/>
        <end position="118"/>
    </location>
</feature>
<organism evidence="4 5">
    <name type="scientific">Rudanella paleaurantiibacter</name>
    <dbReference type="NCBI Taxonomy" id="2614655"/>
    <lineage>
        <taxon>Bacteria</taxon>
        <taxon>Pseudomonadati</taxon>
        <taxon>Bacteroidota</taxon>
        <taxon>Cytophagia</taxon>
        <taxon>Cytophagales</taxon>
        <taxon>Cytophagaceae</taxon>
        <taxon>Rudanella</taxon>
    </lineage>
</organism>
<evidence type="ECO:0000256" key="1">
    <source>
        <dbReference type="SAM" id="Phobius"/>
    </source>
</evidence>
<dbReference type="InterPro" id="IPR012373">
    <property type="entry name" value="Ferrdict_sens_TM"/>
</dbReference>
<feature type="domain" description="FecR protein" evidence="2">
    <location>
        <begin position="151"/>
        <end position="240"/>
    </location>
</feature>
<comment type="caution">
    <text evidence="4">The sequence shown here is derived from an EMBL/GenBank/DDBJ whole genome shotgun (WGS) entry which is preliminary data.</text>
</comment>
<keyword evidence="5" id="KW-1185">Reference proteome</keyword>
<sequence length="372" mass="41731">MKPYETYSVHDFLTDDLFLAWIKSDEPEARQFWLSFMEQHPHRRSELLLAKDIAETLYRRPRPLSDAQVQREVGQIMRLTDRAEATGLGHPLYRRVLRYPVLLVASVLLVGLGIWSGWQWQRALHILENDPIATTSLGKGQAGWVSQTNGTSQPVSLTLPDGSRVVLQPNSQARYQKAFSQTHREVWLTGDATFAVVYDPARPFLVRNGSLVTRVLGTRFRVHAPTNGARVTVSVLSGKVSVYDQRDLTSARRQQSRQLPGVILTANQQVVYDPERISYQKELVPKPSLIRPDVPPETFDFQDTPVSVVFERLQKNYGVTIQYDAALLRPCTLTASLAGVSLHDQLGLICASIGATYQIVDTQIVISGRGCL</sequence>
<evidence type="ECO:0000259" key="3">
    <source>
        <dbReference type="Pfam" id="PF16344"/>
    </source>
</evidence>
<gene>
    <name evidence="4" type="ORF">F5984_06050</name>
</gene>
<dbReference type="PANTHER" id="PTHR30273">
    <property type="entry name" value="PERIPLASMIC SIGNAL SENSOR AND SIGMA FACTOR ACTIVATOR FECR-RELATED"/>
    <property type="match status" value="1"/>
</dbReference>
<keyword evidence="1" id="KW-0472">Membrane</keyword>